<evidence type="ECO:0000256" key="1">
    <source>
        <dbReference type="SAM" id="MobiDB-lite"/>
    </source>
</evidence>
<proteinExistence type="predicted"/>
<name>A0A0F9NKB0_9ZZZZ</name>
<evidence type="ECO:0000313" key="3">
    <source>
        <dbReference type="EMBL" id="KKN18324.1"/>
    </source>
</evidence>
<comment type="caution">
    <text evidence="3">The sequence shown here is derived from an EMBL/GenBank/DDBJ whole genome shotgun (WGS) entry which is preliminary data.</text>
</comment>
<reference evidence="3" key="1">
    <citation type="journal article" date="2015" name="Nature">
        <title>Complex archaea that bridge the gap between prokaryotes and eukaryotes.</title>
        <authorList>
            <person name="Spang A."/>
            <person name="Saw J.H."/>
            <person name="Jorgensen S.L."/>
            <person name="Zaremba-Niedzwiedzka K."/>
            <person name="Martijn J."/>
            <person name="Lind A.E."/>
            <person name="van Eijk R."/>
            <person name="Schleper C."/>
            <person name="Guy L."/>
            <person name="Ettema T.J."/>
        </authorList>
    </citation>
    <scope>NUCLEOTIDE SEQUENCE</scope>
</reference>
<feature type="region of interest" description="Disordered" evidence="1">
    <location>
        <begin position="11"/>
        <end position="34"/>
    </location>
</feature>
<dbReference type="Pfam" id="PF00454">
    <property type="entry name" value="PI3_PI4_kinase"/>
    <property type="match status" value="1"/>
</dbReference>
<organism evidence="3">
    <name type="scientific">marine sediment metagenome</name>
    <dbReference type="NCBI Taxonomy" id="412755"/>
    <lineage>
        <taxon>unclassified sequences</taxon>
        <taxon>metagenomes</taxon>
        <taxon>ecological metagenomes</taxon>
    </lineage>
</organism>
<accession>A0A0F9NKB0</accession>
<dbReference type="AlphaFoldDB" id="A0A0F9NKB0"/>
<evidence type="ECO:0000259" key="2">
    <source>
        <dbReference type="Pfam" id="PF00454"/>
    </source>
</evidence>
<gene>
    <name evidence="3" type="ORF">LCGC14_0956890</name>
</gene>
<dbReference type="EMBL" id="LAZR01003438">
    <property type="protein sequence ID" value="KKN18324.1"/>
    <property type="molecule type" value="Genomic_DNA"/>
</dbReference>
<protein>
    <recommendedName>
        <fullName evidence="2">PI3K/PI4K catalytic domain-containing protein</fullName>
    </recommendedName>
</protein>
<sequence length="301" mass="33264">MSRDKITITIEKGGSGSGHYGHAGRPGKRGGSLPSGVALSIRTGRDRASRQRLATTTAAKDKNKALLNSMRNDPIVKFGTYAEGQGVSDIYSGKLPDGTRVHVKTKSVYGETRAEADVYEITQMLGGEYTDLVPPTVLREDGSSVQLWVDGYVQAGSFNVGATDRGFIPEENNFVPEIATNADAWSRMTAMDIVFGNTDRHLGNFMIGKDGKGLKAIDNDQMFVGYEQLKFGDVLYDITFAEEQFYDMTGKFTNLGRTDFQPFIDLAQTDQFQKLLSNYSQIYQDSVYKRIDDIDNLRILG</sequence>
<dbReference type="InterPro" id="IPR000403">
    <property type="entry name" value="PI3/4_kinase_cat_dom"/>
</dbReference>
<feature type="domain" description="PI3K/PI4K catalytic" evidence="2">
    <location>
        <begin position="185"/>
        <end position="227"/>
    </location>
</feature>